<dbReference type="InterPro" id="IPR003708">
    <property type="entry name" value="SecB"/>
</dbReference>
<dbReference type="PANTHER" id="PTHR36918">
    <property type="match status" value="1"/>
</dbReference>
<evidence type="ECO:0000256" key="1">
    <source>
        <dbReference type="ARBA" id="ARBA00009990"/>
    </source>
</evidence>
<name>A0A2P6ME64_ALKUR</name>
<dbReference type="GO" id="GO:0051262">
    <property type="term" value="P:protein tetramerization"/>
    <property type="evidence" value="ECO:0007669"/>
    <property type="project" value="InterPro"/>
</dbReference>
<accession>A0A2P6ME64</accession>
<proteinExistence type="inferred from homology"/>
<dbReference type="EMBL" id="PVNS01000014">
    <property type="protein sequence ID" value="PRO64556.1"/>
    <property type="molecule type" value="Genomic_DNA"/>
</dbReference>
<dbReference type="PANTHER" id="PTHR36918:SF1">
    <property type="entry name" value="PROTEIN-EXPORT PROTEIN SECB"/>
    <property type="match status" value="1"/>
</dbReference>
<dbReference type="AlphaFoldDB" id="A0A2P6ME64"/>
<dbReference type="GO" id="GO:0051082">
    <property type="term" value="F:unfolded protein binding"/>
    <property type="evidence" value="ECO:0007669"/>
    <property type="project" value="InterPro"/>
</dbReference>
<dbReference type="RefSeq" id="WP_105960047.1">
    <property type="nucleotide sequence ID" value="NZ_PVNS01000014.1"/>
</dbReference>
<dbReference type="Gene3D" id="3.10.420.10">
    <property type="entry name" value="SecB-like"/>
    <property type="match status" value="1"/>
</dbReference>
<dbReference type="OrthoDB" id="1699164at2"/>
<dbReference type="InterPro" id="IPR035958">
    <property type="entry name" value="SecB-like_sf"/>
</dbReference>
<reference evidence="2 3" key="1">
    <citation type="submission" date="2018-03" db="EMBL/GenBank/DDBJ databases">
        <title>Bacillus urumqiensis sp. nov., a moderately haloalkaliphilic bacterium isolated from a salt lake.</title>
        <authorList>
            <person name="Zhao B."/>
            <person name="Liao Z."/>
        </authorList>
    </citation>
    <scope>NUCLEOTIDE SEQUENCE [LARGE SCALE GENOMIC DNA]</scope>
    <source>
        <strain evidence="2 3">BZ-SZ-XJ18</strain>
    </source>
</reference>
<evidence type="ECO:0000313" key="3">
    <source>
        <dbReference type="Proteomes" id="UP000243650"/>
    </source>
</evidence>
<dbReference type="GO" id="GO:0015031">
    <property type="term" value="P:protein transport"/>
    <property type="evidence" value="ECO:0007669"/>
    <property type="project" value="InterPro"/>
</dbReference>
<evidence type="ECO:0000313" key="2">
    <source>
        <dbReference type="EMBL" id="PRO64556.1"/>
    </source>
</evidence>
<dbReference type="Pfam" id="PF02556">
    <property type="entry name" value="SecB"/>
    <property type="match status" value="1"/>
</dbReference>
<dbReference type="Proteomes" id="UP000243650">
    <property type="component" value="Unassembled WGS sequence"/>
</dbReference>
<sequence length="148" mass="17140">MKSKLQFNDYQVLETYYKYDPDNQLEEETVSPDFNLKIQYLNNEKTEAFLNLGVRLGDKNLDQNSFYMEAQVLGRFLVVSGDEDLPEGFVENMFRKNALAILYPYMRALVTTLSNNGSEAPIMLPPMNIAEMIESKDKIEELNFEEDS</sequence>
<dbReference type="SUPFAM" id="SSF54611">
    <property type="entry name" value="SecB-like"/>
    <property type="match status" value="1"/>
</dbReference>
<gene>
    <name evidence="2" type="ORF">C6I21_13740</name>
</gene>
<comment type="caution">
    <text evidence="2">The sequence shown here is derived from an EMBL/GenBank/DDBJ whole genome shotgun (WGS) entry which is preliminary data.</text>
</comment>
<organism evidence="2 3">
    <name type="scientific">Alkalicoccus urumqiensis</name>
    <name type="common">Bacillus urumqiensis</name>
    <dbReference type="NCBI Taxonomy" id="1548213"/>
    <lineage>
        <taxon>Bacteria</taxon>
        <taxon>Bacillati</taxon>
        <taxon>Bacillota</taxon>
        <taxon>Bacilli</taxon>
        <taxon>Bacillales</taxon>
        <taxon>Bacillaceae</taxon>
        <taxon>Alkalicoccus</taxon>
    </lineage>
</organism>
<keyword evidence="3" id="KW-1185">Reference proteome</keyword>
<comment type="similarity">
    <text evidence="1">Belongs to the SecB family.</text>
</comment>
<protein>
    <recommendedName>
        <fullName evidence="4">Preprotein translocase subunit SecB</fullName>
    </recommendedName>
</protein>
<evidence type="ECO:0008006" key="4">
    <source>
        <dbReference type="Google" id="ProtNLM"/>
    </source>
</evidence>